<evidence type="ECO:0000313" key="2">
    <source>
        <dbReference type="EMBL" id="KAJ1171627.1"/>
    </source>
</evidence>
<dbReference type="Proteomes" id="UP001066276">
    <property type="component" value="Chromosome 4_1"/>
</dbReference>
<sequence length="109" mass="11029">MPGAAGCEVGCVTGSQPHEKMLDLNLPASPSGLAVLRGPSSHERTPLTLRQLLTGAAAAATLAVAGVPCPALVCTTVQLDFGAGLCHQYHPSESGLKSPELNRQAPACS</sequence>
<comment type="caution">
    <text evidence="2">The sequence shown here is derived from an EMBL/GenBank/DDBJ whole genome shotgun (WGS) entry which is preliminary data.</text>
</comment>
<feature type="region of interest" description="Disordered" evidence="1">
    <location>
        <begin position="90"/>
        <end position="109"/>
    </location>
</feature>
<accession>A0AAV7T5E7</accession>
<organism evidence="2 3">
    <name type="scientific">Pleurodeles waltl</name>
    <name type="common">Iberian ribbed newt</name>
    <dbReference type="NCBI Taxonomy" id="8319"/>
    <lineage>
        <taxon>Eukaryota</taxon>
        <taxon>Metazoa</taxon>
        <taxon>Chordata</taxon>
        <taxon>Craniata</taxon>
        <taxon>Vertebrata</taxon>
        <taxon>Euteleostomi</taxon>
        <taxon>Amphibia</taxon>
        <taxon>Batrachia</taxon>
        <taxon>Caudata</taxon>
        <taxon>Salamandroidea</taxon>
        <taxon>Salamandridae</taxon>
        <taxon>Pleurodelinae</taxon>
        <taxon>Pleurodeles</taxon>
    </lineage>
</organism>
<dbReference type="AlphaFoldDB" id="A0AAV7T5E7"/>
<reference evidence="2" key="1">
    <citation type="journal article" date="2022" name="bioRxiv">
        <title>Sequencing and chromosome-scale assembly of the giantPleurodeles waltlgenome.</title>
        <authorList>
            <person name="Brown T."/>
            <person name="Elewa A."/>
            <person name="Iarovenko S."/>
            <person name="Subramanian E."/>
            <person name="Araus A.J."/>
            <person name="Petzold A."/>
            <person name="Susuki M."/>
            <person name="Suzuki K.-i.T."/>
            <person name="Hayashi T."/>
            <person name="Toyoda A."/>
            <person name="Oliveira C."/>
            <person name="Osipova E."/>
            <person name="Leigh N.D."/>
            <person name="Simon A."/>
            <person name="Yun M.H."/>
        </authorList>
    </citation>
    <scope>NUCLEOTIDE SEQUENCE</scope>
    <source>
        <strain evidence="2">20211129_DDA</strain>
        <tissue evidence="2">Liver</tissue>
    </source>
</reference>
<proteinExistence type="predicted"/>
<keyword evidence="3" id="KW-1185">Reference proteome</keyword>
<evidence type="ECO:0000256" key="1">
    <source>
        <dbReference type="SAM" id="MobiDB-lite"/>
    </source>
</evidence>
<name>A0AAV7T5E7_PLEWA</name>
<dbReference type="EMBL" id="JANPWB010000007">
    <property type="protein sequence ID" value="KAJ1171627.1"/>
    <property type="molecule type" value="Genomic_DNA"/>
</dbReference>
<evidence type="ECO:0000313" key="3">
    <source>
        <dbReference type="Proteomes" id="UP001066276"/>
    </source>
</evidence>
<gene>
    <name evidence="2" type="ORF">NDU88_003487</name>
</gene>
<protein>
    <submittedName>
        <fullName evidence="2">Uncharacterized protein</fullName>
    </submittedName>
</protein>